<reference evidence="1" key="1">
    <citation type="submission" date="2022-07" db="EMBL/GenBank/DDBJ databases">
        <title>Complete genome of MD9.</title>
        <authorList>
            <person name="Cao G."/>
        </authorList>
    </citation>
    <scope>NUCLEOTIDE SEQUENCE</scope>
    <source>
        <strain evidence="1">MD9</strain>
    </source>
</reference>
<proteinExistence type="predicted"/>
<dbReference type="AlphaFoldDB" id="A0AAJ5INZ1"/>
<name>A0AAJ5INZ1_9PSED</name>
<accession>A0AAJ5INZ1</accession>
<dbReference type="RefSeq" id="WP_253152872.1">
    <property type="nucleotide sequence ID" value="NZ_CP101700.1"/>
</dbReference>
<organism evidence="1 2">
    <name type="scientific">Pseudomonas asiatica</name>
    <dbReference type="NCBI Taxonomy" id="2219225"/>
    <lineage>
        <taxon>Bacteria</taxon>
        <taxon>Pseudomonadati</taxon>
        <taxon>Pseudomonadota</taxon>
        <taxon>Gammaproteobacteria</taxon>
        <taxon>Pseudomonadales</taxon>
        <taxon>Pseudomonadaceae</taxon>
        <taxon>Pseudomonas</taxon>
    </lineage>
</organism>
<protein>
    <submittedName>
        <fullName evidence="1">Uncharacterized protein</fullName>
    </submittedName>
</protein>
<sequence length="155" mass="17266">MSSVQFIHGDNGEAVFAVLPIEMYRSLLAGGAGSEASASSHPLLNEDQTMIKLPYGGHDAYLHIPDLLKYLKDNGIKHLAINQRAQILDNFPPEQAMTLDPIIRREFLGDLRYRNTMQATTEVVDALVASGHFRRVKKRYEGVFGRSVNALEVVE</sequence>
<evidence type="ECO:0000313" key="1">
    <source>
        <dbReference type="EMBL" id="UUC20804.1"/>
    </source>
</evidence>
<dbReference type="EMBL" id="CP101700">
    <property type="protein sequence ID" value="UUC20804.1"/>
    <property type="molecule type" value="Genomic_DNA"/>
</dbReference>
<evidence type="ECO:0000313" key="2">
    <source>
        <dbReference type="Proteomes" id="UP001058744"/>
    </source>
</evidence>
<gene>
    <name evidence="1" type="ORF">NOV18_10110</name>
</gene>
<dbReference type="Proteomes" id="UP001058744">
    <property type="component" value="Chromosome"/>
</dbReference>